<proteinExistence type="predicted"/>
<sequence>MESKSKREREGDESDQHTFPQRFLPIMSPSRTRLMRSDIGPFQSEPNRYINEAEQCFKNFTVRCMTPLQRELLGFVSEGSEKLLNEYCTPGTDLRANYLKHAPCLNDAHSLQKDCLTDLQAAMETISSSDFQKRIPMACCGYQRYMTCARNTVEKKCGKAAVDFMQLLLRNAVSRLPDIVCTGYGSENHECHKLLPPPGTQPQGSKSDSTLSRLFAAYLGN</sequence>
<gene>
    <name evidence="2" type="primary">AVEN_72908_1</name>
    <name evidence="2" type="ORF">TNIN_313991</name>
</gene>
<dbReference type="AlphaFoldDB" id="A0A8X6Y6Z7"/>
<evidence type="ECO:0000313" key="2">
    <source>
        <dbReference type="EMBL" id="GFY66702.1"/>
    </source>
</evidence>
<dbReference type="PANTHER" id="PTHR33964">
    <property type="entry name" value="RE45066P-RELATED"/>
    <property type="match status" value="1"/>
</dbReference>
<evidence type="ECO:0000256" key="1">
    <source>
        <dbReference type="SAM" id="MobiDB-lite"/>
    </source>
</evidence>
<accession>A0A8X6Y6Z7</accession>
<protein>
    <submittedName>
        <fullName evidence="2">Uncharacterized protein</fullName>
    </submittedName>
</protein>
<comment type="caution">
    <text evidence="2">The sequence shown here is derived from an EMBL/GenBank/DDBJ whole genome shotgun (WGS) entry which is preliminary data.</text>
</comment>
<dbReference type="Proteomes" id="UP000886998">
    <property type="component" value="Unassembled WGS sequence"/>
</dbReference>
<organism evidence="2 3">
    <name type="scientific">Trichonephila inaurata madagascariensis</name>
    <dbReference type="NCBI Taxonomy" id="2747483"/>
    <lineage>
        <taxon>Eukaryota</taxon>
        <taxon>Metazoa</taxon>
        <taxon>Ecdysozoa</taxon>
        <taxon>Arthropoda</taxon>
        <taxon>Chelicerata</taxon>
        <taxon>Arachnida</taxon>
        <taxon>Araneae</taxon>
        <taxon>Araneomorphae</taxon>
        <taxon>Entelegynae</taxon>
        <taxon>Araneoidea</taxon>
        <taxon>Nephilidae</taxon>
        <taxon>Trichonephila</taxon>
        <taxon>Trichonephila inaurata</taxon>
    </lineage>
</organism>
<dbReference type="EMBL" id="BMAV01016206">
    <property type="protein sequence ID" value="GFY66702.1"/>
    <property type="molecule type" value="Genomic_DNA"/>
</dbReference>
<dbReference type="OrthoDB" id="10051804at2759"/>
<keyword evidence="3" id="KW-1185">Reference proteome</keyword>
<feature type="region of interest" description="Disordered" evidence="1">
    <location>
        <begin position="1"/>
        <end position="21"/>
    </location>
</feature>
<dbReference type="PANTHER" id="PTHR33964:SF1">
    <property type="entry name" value="RE45066P"/>
    <property type="match status" value="1"/>
</dbReference>
<reference evidence="2" key="1">
    <citation type="submission" date="2020-08" db="EMBL/GenBank/DDBJ databases">
        <title>Multicomponent nature underlies the extraordinary mechanical properties of spider dragline silk.</title>
        <authorList>
            <person name="Kono N."/>
            <person name="Nakamura H."/>
            <person name="Mori M."/>
            <person name="Yoshida Y."/>
            <person name="Ohtoshi R."/>
            <person name="Malay A.D."/>
            <person name="Moran D.A.P."/>
            <person name="Tomita M."/>
            <person name="Numata K."/>
            <person name="Arakawa K."/>
        </authorList>
    </citation>
    <scope>NUCLEOTIDE SEQUENCE</scope>
</reference>
<feature type="compositionally biased region" description="Basic and acidic residues" evidence="1">
    <location>
        <begin position="1"/>
        <end position="16"/>
    </location>
</feature>
<name>A0A8X6Y6Z7_9ARAC</name>
<evidence type="ECO:0000313" key="3">
    <source>
        <dbReference type="Proteomes" id="UP000886998"/>
    </source>
</evidence>